<dbReference type="InterPro" id="IPR000276">
    <property type="entry name" value="GPCR_Rhodpsn"/>
</dbReference>
<keyword evidence="8" id="KW-0807">Transducer</keyword>
<reference evidence="11" key="1">
    <citation type="submission" date="2021-04" db="EMBL/GenBank/DDBJ databases">
        <authorList>
            <consortium name="Molecular Ecology Group"/>
        </authorList>
    </citation>
    <scope>NUCLEOTIDE SEQUENCE</scope>
</reference>
<feature type="transmembrane region" description="Helical" evidence="9">
    <location>
        <begin position="272"/>
        <end position="293"/>
    </location>
</feature>
<dbReference type="PANTHER" id="PTHR24228">
    <property type="entry name" value="B2 BRADYKININ RECEPTOR/ANGIOTENSIN II RECEPTOR"/>
    <property type="match status" value="1"/>
</dbReference>
<keyword evidence="6 9" id="KW-0472">Membrane</keyword>
<feature type="transmembrane region" description="Helical" evidence="9">
    <location>
        <begin position="69"/>
        <end position="92"/>
    </location>
</feature>
<organism evidence="11 12">
    <name type="scientific">Candidula unifasciata</name>
    <dbReference type="NCBI Taxonomy" id="100452"/>
    <lineage>
        <taxon>Eukaryota</taxon>
        <taxon>Metazoa</taxon>
        <taxon>Spiralia</taxon>
        <taxon>Lophotrochozoa</taxon>
        <taxon>Mollusca</taxon>
        <taxon>Gastropoda</taxon>
        <taxon>Heterobranchia</taxon>
        <taxon>Euthyneura</taxon>
        <taxon>Panpulmonata</taxon>
        <taxon>Eupulmonata</taxon>
        <taxon>Stylommatophora</taxon>
        <taxon>Helicina</taxon>
        <taxon>Helicoidea</taxon>
        <taxon>Geomitridae</taxon>
        <taxon>Candidula</taxon>
    </lineage>
</organism>
<feature type="transmembrane region" description="Helical" evidence="9">
    <location>
        <begin position="189"/>
        <end position="211"/>
    </location>
</feature>
<evidence type="ECO:0000256" key="6">
    <source>
        <dbReference type="ARBA" id="ARBA00023136"/>
    </source>
</evidence>
<feature type="transmembrane region" description="Helical" evidence="9">
    <location>
        <begin position="305"/>
        <end position="328"/>
    </location>
</feature>
<dbReference type="GO" id="GO:0005886">
    <property type="term" value="C:plasma membrane"/>
    <property type="evidence" value="ECO:0007669"/>
    <property type="project" value="UniProtKB-SubCell"/>
</dbReference>
<keyword evidence="3 9" id="KW-0812">Transmembrane</keyword>
<comment type="subcellular location">
    <subcellularLocation>
        <location evidence="1">Cell membrane</location>
        <topology evidence="1">Multi-pass membrane protein</topology>
    </subcellularLocation>
</comment>
<proteinExistence type="predicted"/>
<protein>
    <recommendedName>
        <fullName evidence="10">G-protein coupled receptors family 1 profile domain-containing protein</fullName>
    </recommendedName>
</protein>
<dbReference type="Proteomes" id="UP000678393">
    <property type="component" value="Unassembled WGS sequence"/>
</dbReference>
<evidence type="ECO:0000256" key="3">
    <source>
        <dbReference type="ARBA" id="ARBA00022692"/>
    </source>
</evidence>
<evidence type="ECO:0000313" key="12">
    <source>
        <dbReference type="Proteomes" id="UP000678393"/>
    </source>
</evidence>
<gene>
    <name evidence="11" type="ORF">CUNI_LOCUS15658</name>
</gene>
<keyword evidence="7" id="KW-0675">Receptor</keyword>
<feature type="transmembrane region" description="Helical" evidence="9">
    <location>
        <begin position="36"/>
        <end position="57"/>
    </location>
</feature>
<dbReference type="GO" id="GO:0004930">
    <property type="term" value="F:G protein-coupled receptor activity"/>
    <property type="evidence" value="ECO:0007669"/>
    <property type="project" value="UniProtKB-KW"/>
</dbReference>
<evidence type="ECO:0000256" key="2">
    <source>
        <dbReference type="ARBA" id="ARBA00022475"/>
    </source>
</evidence>
<name>A0A8S3ZQK8_9EUPU</name>
<keyword evidence="5" id="KW-0297">G-protein coupled receptor</keyword>
<evidence type="ECO:0000256" key="7">
    <source>
        <dbReference type="ARBA" id="ARBA00023170"/>
    </source>
</evidence>
<evidence type="ECO:0000256" key="8">
    <source>
        <dbReference type="ARBA" id="ARBA00023224"/>
    </source>
</evidence>
<keyword evidence="2" id="KW-1003">Cell membrane</keyword>
<dbReference type="AlphaFoldDB" id="A0A8S3ZQK8"/>
<dbReference type="Gene3D" id="1.20.1070.10">
    <property type="entry name" value="Rhodopsin 7-helix transmembrane proteins"/>
    <property type="match status" value="1"/>
</dbReference>
<dbReference type="EMBL" id="CAJHNH020003845">
    <property type="protein sequence ID" value="CAG5130100.1"/>
    <property type="molecule type" value="Genomic_DNA"/>
</dbReference>
<evidence type="ECO:0000256" key="5">
    <source>
        <dbReference type="ARBA" id="ARBA00023040"/>
    </source>
</evidence>
<feature type="transmembrane region" description="Helical" evidence="9">
    <location>
        <begin position="104"/>
        <end position="123"/>
    </location>
</feature>
<dbReference type="OrthoDB" id="10037292at2759"/>
<dbReference type="PANTHER" id="PTHR24228:SF59">
    <property type="entry name" value="NEUROPEPTIDE RECEPTOR 15"/>
    <property type="match status" value="1"/>
</dbReference>
<dbReference type="SUPFAM" id="SSF81321">
    <property type="entry name" value="Family A G protein-coupled receptor-like"/>
    <property type="match status" value="1"/>
</dbReference>
<evidence type="ECO:0000313" key="11">
    <source>
        <dbReference type="EMBL" id="CAG5130100.1"/>
    </source>
</evidence>
<feature type="domain" description="G-protein coupled receptors family 1 profile" evidence="10">
    <location>
        <begin position="48"/>
        <end position="324"/>
    </location>
</feature>
<evidence type="ECO:0000259" key="10">
    <source>
        <dbReference type="PROSITE" id="PS50262"/>
    </source>
</evidence>
<feature type="transmembrane region" description="Helical" evidence="9">
    <location>
        <begin position="144"/>
        <end position="166"/>
    </location>
</feature>
<dbReference type="InterPro" id="IPR017452">
    <property type="entry name" value="GPCR_Rhodpsn_7TM"/>
</dbReference>
<dbReference type="PROSITE" id="PS50262">
    <property type="entry name" value="G_PROTEIN_RECEP_F1_2"/>
    <property type="match status" value="1"/>
</dbReference>
<comment type="caution">
    <text evidence="11">The sequence shown here is derived from an EMBL/GenBank/DDBJ whole genome shotgun (WGS) entry which is preliminary data.</text>
</comment>
<keyword evidence="12" id="KW-1185">Reference proteome</keyword>
<sequence length="430" mass="48917">MKAAYTYTINDLPYSSGGIPNRNSSNHLSSTTAEGALLFFVAVAGSVGNLTAMVVTLTCPTFRQMSTAFIFHHCLLDAIKSCFCIPFGYSLLQSREIPYCDVIGASYILLMTVSAYNLLGLLVNEEYQCSFAKQPFHKNDDACCIAFGVIIVWFTTVLLHLGVIFLPGKSEFSKDIGNCVYRYGVTKNYVIHVLWVILVSGALFFAILNFLNFFRKLQSGLHSNKWTFLHKSLSSLSRSYIHNDQNEEVHYEFDNRSSQKAIQLSRQYLKRIIIMLCMLVSFIICWYPFFILILTDIKYQQPAHIYRRLMMLAWAHPVTTPIFCAIIYHNTNNGRRLTKDVYSNAIPMTVSRSGDALRQEISQTRVLAFRNDNFQPVINHARTHPSQNPNLSQNVIVTEPSSPELSDATNHIETIINYNVEDGRYQTLIM</sequence>
<evidence type="ECO:0000256" key="1">
    <source>
        <dbReference type="ARBA" id="ARBA00004651"/>
    </source>
</evidence>
<evidence type="ECO:0000256" key="9">
    <source>
        <dbReference type="SAM" id="Phobius"/>
    </source>
</evidence>
<dbReference type="CDD" id="cd00637">
    <property type="entry name" value="7tm_classA_rhodopsin-like"/>
    <property type="match status" value="1"/>
</dbReference>
<keyword evidence="4 9" id="KW-1133">Transmembrane helix</keyword>
<dbReference type="Pfam" id="PF00001">
    <property type="entry name" value="7tm_1"/>
    <property type="match status" value="1"/>
</dbReference>
<evidence type="ECO:0000256" key="4">
    <source>
        <dbReference type="ARBA" id="ARBA00022989"/>
    </source>
</evidence>
<accession>A0A8S3ZQK8</accession>